<feature type="region of interest" description="Disordered" evidence="1">
    <location>
        <begin position="23"/>
        <end position="92"/>
    </location>
</feature>
<dbReference type="EMBL" id="CYZH01000005">
    <property type="protein sequence ID" value="CUO01086.1"/>
    <property type="molecule type" value="Genomic_DNA"/>
</dbReference>
<gene>
    <name evidence="3" type="ORF">ERS852397_01205</name>
</gene>
<evidence type="ECO:0000313" key="3">
    <source>
        <dbReference type="EMBL" id="CUO01086.1"/>
    </source>
</evidence>
<sequence>MKTKRYLVQGFLLLLCSLTAMAGSPSEGTQHPQEPQKQNGKRPRIQTSASEKEIVFKPVTGQGQTVVNDSPKKKEAKRESRQPKTKVSRQRKVSERYMALKTNIAYDAIAVPNLAFEIQCSKHISVELPVMFSGWDISSEHAVRTFAIQPEGRWWLKKAGTGHFFGVHAHMAFFNVKWDENRYQDTGRPLLGAGVSYGYKLPLSRHWGAEFTLGAGYANMKYNTYYNIDNGAQIETRSRNYWGITRLGLSLSYHF</sequence>
<feature type="compositionally biased region" description="Polar residues" evidence="1">
    <location>
        <begin position="26"/>
        <end position="38"/>
    </location>
</feature>
<dbReference type="RefSeq" id="WP_022275069.1">
    <property type="nucleotide sequence ID" value="NZ_CABIXA010000005.1"/>
</dbReference>
<keyword evidence="2" id="KW-0732">Signal</keyword>
<proteinExistence type="predicted"/>
<evidence type="ECO:0000256" key="2">
    <source>
        <dbReference type="SAM" id="SignalP"/>
    </source>
</evidence>
<dbReference type="Proteomes" id="UP000095517">
    <property type="component" value="Unassembled WGS sequence"/>
</dbReference>
<dbReference type="STRING" id="338188.ERS852397_01205"/>
<feature type="signal peptide" evidence="2">
    <location>
        <begin position="1"/>
        <end position="22"/>
    </location>
</feature>
<feature type="compositionally biased region" description="Basic and acidic residues" evidence="1">
    <location>
        <begin position="70"/>
        <end position="82"/>
    </location>
</feature>
<organism evidence="3 4">
    <name type="scientific">Bacteroides finegoldii</name>
    <dbReference type="NCBI Taxonomy" id="338188"/>
    <lineage>
        <taxon>Bacteria</taxon>
        <taxon>Pseudomonadati</taxon>
        <taxon>Bacteroidota</taxon>
        <taxon>Bacteroidia</taxon>
        <taxon>Bacteroidales</taxon>
        <taxon>Bacteroidaceae</taxon>
        <taxon>Bacteroides</taxon>
    </lineage>
</organism>
<protein>
    <submittedName>
        <fullName evidence="3">Protein of uncharacterized function (DUF3575)</fullName>
    </submittedName>
</protein>
<evidence type="ECO:0000313" key="4">
    <source>
        <dbReference type="Proteomes" id="UP000095517"/>
    </source>
</evidence>
<dbReference type="AlphaFoldDB" id="A0A174BNE7"/>
<accession>A0A174BNE7</accession>
<reference evidence="3 4" key="1">
    <citation type="submission" date="2015-09" db="EMBL/GenBank/DDBJ databases">
        <authorList>
            <consortium name="Pathogen Informatics"/>
        </authorList>
    </citation>
    <scope>NUCLEOTIDE SEQUENCE [LARGE SCALE GENOMIC DNA]</scope>
    <source>
        <strain evidence="3 4">2789STDY5608840</strain>
    </source>
</reference>
<dbReference type="InterPro" id="IPR021958">
    <property type="entry name" value="DUF3575"/>
</dbReference>
<dbReference type="Pfam" id="PF12099">
    <property type="entry name" value="DUF3575"/>
    <property type="match status" value="1"/>
</dbReference>
<name>A0A174BNE7_9BACE</name>
<feature type="chain" id="PRO_5008018584" evidence="2">
    <location>
        <begin position="23"/>
        <end position="255"/>
    </location>
</feature>
<evidence type="ECO:0000256" key="1">
    <source>
        <dbReference type="SAM" id="MobiDB-lite"/>
    </source>
</evidence>